<dbReference type="SUPFAM" id="SSF53383">
    <property type="entry name" value="PLP-dependent transferases"/>
    <property type="match status" value="1"/>
</dbReference>
<dbReference type="AlphaFoldDB" id="A0A410QHR4"/>
<dbReference type="OrthoDB" id="9813612at2"/>
<dbReference type="InterPro" id="IPR015421">
    <property type="entry name" value="PyrdxlP-dep_Trfase_major"/>
</dbReference>
<keyword evidence="2" id="KW-0663">Pyridoxal phosphate</keyword>
<dbReference type="KEGG" id="spoa:EQM13_15085"/>
<dbReference type="Gene3D" id="3.90.1150.10">
    <property type="entry name" value="Aspartate Aminotransferase, domain 1"/>
    <property type="match status" value="1"/>
</dbReference>
<dbReference type="GO" id="GO:0030170">
    <property type="term" value="F:pyridoxal phosphate binding"/>
    <property type="evidence" value="ECO:0007669"/>
    <property type="project" value="InterPro"/>
</dbReference>
<name>A0A410QHR4_9FIRM</name>
<dbReference type="GO" id="GO:0008483">
    <property type="term" value="F:transaminase activity"/>
    <property type="evidence" value="ECO:0007669"/>
    <property type="project" value="UniProtKB-KW"/>
</dbReference>
<feature type="domain" description="Aminotransferase class I/classII large" evidence="3">
    <location>
        <begin position="18"/>
        <end position="341"/>
    </location>
</feature>
<gene>
    <name evidence="4" type="ORF">EQM13_15085</name>
</gene>
<dbReference type="CDD" id="cd00609">
    <property type="entry name" value="AAT_like"/>
    <property type="match status" value="1"/>
</dbReference>
<dbReference type="InterPro" id="IPR015422">
    <property type="entry name" value="PyrdxlP-dep_Trfase_small"/>
</dbReference>
<protein>
    <submittedName>
        <fullName evidence="4">Aminotransferase class I/II-fold pyridoxal phosphate-dependent enzyme</fullName>
    </submittedName>
</protein>
<dbReference type="EMBL" id="CP035282">
    <property type="protein sequence ID" value="QAT63492.1"/>
    <property type="molecule type" value="Genomic_DNA"/>
</dbReference>
<evidence type="ECO:0000256" key="2">
    <source>
        <dbReference type="ARBA" id="ARBA00022898"/>
    </source>
</evidence>
<evidence type="ECO:0000313" key="5">
    <source>
        <dbReference type="Proteomes" id="UP000287969"/>
    </source>
</evidence>
<keyword evidence="4" id="KW-0808">Transferase</keyword>
<evidence type="ECO:0000256" key="1">
    <source>
        <dbReference type="ARBA" id="ARBA00001933"/>
    </source>
</evidence>
<dbReference type="InterPro" id="IPR015424">
    <property type="entry name" value="PyrdxlP-dep_Trfase"/>
</dbReference>
<comment type="cofactor">
    <cofactor evidence="1">
        <name>pyridoxal 5'-phosphate</name>
        <dbReference type="ChEBI" id="CHEBI:597326"/>
    </cofactor>
</comment>
<evidence type="ECO:0000259" key="3">
    <source>
        <dbReference type="Pfam" id="PF00155"/>
    </source>
</evidence>
<dbReference type="Proteomes" id="UP000287969">
    <property type="component" value="Chromosome"/>
</dbReference>
<reference evidence="5" key="1">
    <citation type="submission" date="2019-01" db="EMBL/GenBank/DDBJ databases">
        <title>Draft genomes of a novel of Sporanaerobacter strains.</title>
        <authorList>
            <person name="Ma S."/>
        </authorList>
    </citation>
    <scope>NUCLEOTIDE SEQUENCE [LARGE SCALE GENOMIC DNA]</scope>
    <source>
        <strain evidence="5">NJN-17</strain>
    </source>
</reference>
<dbReference type="InterPro" id="IPR004839">
    <property type="entry name" value="Aminotransferase_I/II_large"/>
</dbReference>
<dbReference type="Gene3D" id="3.40.640.10">
    <property type="entry name" value="Type I PLP-dependent aspartate aminotransferase-like (Major domain)"/>
    <property type="match status" value="1"/>
</dbReference>
<dbReference type="PANTHER" id="PTHR42885">
    <property type="entry name" value="HISTIDINOL-PHOSPHATE AMINOTRANSFERASE-RELATED"/>
    <property type="match status" value="1"/>
</dbReference>
<proteinExistence type="predicted"/>
<dbReference type="Pfam" id="PF00155">
    <property type="entry name" value="Aminotran_1_2"/>
    <property type="match status" value="1"/>
</dbReference>
<sequence>MNHGGDITTYRDLYDGELVDFSSNINPLGPPEGLYDELKNNFNSLTIYPDIQYRTLKSNIGKYLNCDCSNIVVGNGAVEVINNFIQLFDRVVTFVPCFSEYEKRGKVLKKEICKIPLSPDFTIDIDSVKRNLKKGDILILGNPNNPTGLRIEEDKLKLIYDIVNLKESFLLLDEAFFEFCPKDYDSIKMFKDKDYDRIAIIRAATKFFALPGIRLGYACTSNKMAREYEKVELPWSINSLADCSGRYIFGCEEYIEKSKNYIQGERQYMTKALMKIKFINLYPTQSNYILIKSRKFNENFLFYYFLKRGILIRKCSSFDGLDDKHIRLAIKNRKNNERVIKIFKELENVEENMS</sequence>
<dbReference type="PANTHER" id="PTHR42885:SF1">
    <property type="entry name" value="THREONINE-PHOSPHATE DECARBOXYLASE"/>
    <property type="match status" value="1"/>
</dbReference>
<accession>A0A410QHR4</accession>
<evidence type="ECO:0000313" key="4">
    <source>
        <dbReference type="EMBL" id="QAT63492.1"/>
    </source>
</evidence>
<keyword evidence="4" id="KW-0032">Aminotransferase</keyword>
<keyword evidence="5" id="KW-1185">Reference proteome</keyword>
<organism evidence="4 5">
    <name type="scientific">Acidilutibacter cellobiosedens</name>
    <dbReference type="NCBI Taxonomy" id="2507161"/>
    <lineage>
        <taxon>Bacteria</taxon>
        <taxon>Bacillati</taxon>
        <taxon>Bacillota</taxon>
        <taxon>Tissierellia</taxon>
        <taxon>Tissierellales</taxon>
        <taxon>Acidilutibacteraceae</taxon>
        <taxon>Acidilutibacter</taxon>
    </lineage>
</organism>